<organism evidence="2 3">
    <name type="scientific">Entamoeba histolytica</name>
    <dbReference type="NCBI Taxonomy" id="5759"/>
    <lineage>
        <taxon>Eukaryota</taxon>
        <taxon>Amoebozoa</taxon>
        <taxon>Evosea</taxon>
        <taxon>Archamoebae</taxon>
        <taxon>Mastigamoebida</taxon>
        <taxon>Entamoebidae</taxon>
        <taxon>Entamoeba</taxon>
    </lineage>
</organism>
<name>A0A5K1UZI2_ENTHI</name>
<dbReference type="AlphaFoldDB" id="A0A5K1UZI2"/>
<evidence type="ECO:0000313" key="3">
    <source>
        <dbReference type="Proteomes" id="UP000078387"/>
    </source>
</evidence>
<dbReference type="VEuPathDB" id="AmoebaDB:EHI8A_150320"/>
<dbReference type="VEuPathDB" id="AmoebaDB:EHI5A_182530"/>
<comment type="caution">
    <text evidence="2">The sequence shown here is derived from an EMBL/GenBank/DDBJ whole genome shotgun (WGS) entry which is preliminary data.</text>
</comment>
<sequence length="137" mass="15792">MMKSIVLLFTLFVAIYAQSEVSGMGQAGIEEVKTKVQTIEDKMKEVEGLERKLLMNADNDMNEDAAKLGSSRVDRAKSLTKMKSELEQLQKIRALLPQLHLKMKQIIETLPKKEQFRLIRNMNLRHRFDLGTWQDTA</sequence>
<feature type="chain" id="PRO_5023849678" evidence="1">
    <location>
        <begin position="18"/>
        <end position="137"/>
    </location>
</feature>
<dbReference type="Proteomes" id="UP000078387">
    <property type="component" value="Unassembled WGS sequence"/>
</dbReference>
<keyword evidence="1" id="KW-0732">Signal</keyword>
<dbReference type="VEuPathDB" id="AmoebaDB:EHI7A_178230"/>
<dbReference type="OMA" id="QDQISGM"/>
<dbReference type="VEuPathDB" id="AmoebaDB:KM1_225270"/>
<dbReference type="VEuPathDB" id="AmoebaDB:EHI_108710"/>
<proteinExistence type="predicted"/>
<dbReference type="EMBL" id="BDEQ01000001">
    <property type="protein sequence ID" value="GAT97727.1"/>
    <property type="molecule type" value="Genomic_DNA"/>
</dbReference>
<accession>A0A5K1UZI2</accession>
<evidence type="ECO:0000256" key="1">
    <source>
        <dbReference type="SAM" id="SignalP"/>
    </source>
</evidence>
<protein>
    <submittedName>
        <fullName evidence="2">Uncharacterized protein</fullName>
    </submittedName>
</protein>
<evidence type="ECO:0000313" key="2">
    <source>
        <dbReference type="EMBL" id="GAT97727.1"/>
    </source>
</evidence>
<reference evidence="2 3" key="1">
    <citation type="submission" date="2016-05" db="EMBL/GenBank/DDBJ databases">
        <title>First whole genome sequencing of Entamoeba histolytica HM1:IMSS-clone-6.</title>
        <authorList>
            <person name="Mukherjee Avik.K."/>
            <person name="Izumyama S."/>
            <person name="Nakada-Tsukui K."/>
            <person name="Nozaki T."/>
        </authorList>
    </citation>
    <scope>NUCLEOTIDE SEQUENCE [LARGE SCALE GENOMIC DNA]</scope>
    <source>
        <strain evidence="2 3">HM1:IMSS clone 6</strain>
    </source>
</reference>
<gene>
    <name evidence="2" type="ORF">CL6EHI_108710</name>
</gene>
<feature type="signal peptide" evidence="1">
    <location>
        <begin position="1"/>
        <end position="17"/>
    </location>
</feature>